<comment type="caution">
    <text evidence="1">The sequence shown here is derived from an EMBL/GenBank/DDBJ whole genome shotgun (WGS) entry which is preliminary data.</text>
</comment>
<sequence>MPNVAEPIVVDLVRMRDEVDDTLGAFIAAKRAGACSTTSSMS</sequence>
<accession>A0ABW9INN9</accession>
<evidence type="ECO:0000313" key="2">
    <source>
        <dbReference type="Proteomes" id="UP001631993"/>
    </source>
</evidence>
<evidence type="ECO:0000313" key="1">
    <source>
        <dbReference type="EMBL" id="MFM9649379.1"/>
    </source>
</evidence>
<keyword evidence="2" id="KW-1185">Reference proteome</keyword>
<name>A0ABW9INN9_STRGJ</name>
<dbReference type="EMBL" id="JBJVNE010000012">
    <property type="protein sequence ID" value="MFM9649379.1"/>
    <property type="molecule type" value="Genomic_DNA"/>
</dbReference>
<protein>
    <recommendedName>
        <fullName evidence="3">Chorismate mutase domain-containing protein</fullName>
    </recommendedName>
</protein>
<reference evidence="1 2" key="1">
    <citation type="submission" date="2024-12" db="EMBL/GenBank/DDBJ databases">
        <title>Forecasting of Potato common scab and diversities of Pathogenic streptomyces spp. in china.</title>
        <authorList>
            <person name="Handique U."/>
            <person name="Wu J."/>
        </authorList>
    </citation>
    <scope>NUCLEOTIDE SEQUENCE [LARGE SCALE GENOMIC DNA]</scope>
    <source>
        <strain evidence="1 2">ZRIMU1585</strain>
    </source>
</reference>
<gene>
    <name evidence="1" type="ORF">ACKI1S_24930</name>
</gene>
<organism evidence="1 2">
    <name type="scientific">Streptomyces galilaeus</name>
    <dbReference type="NCBI Taxonomy" id="33899"/>
    <lineage>
        <taxon>Bacteria</taxon>
        <taxon>Bacillati</taxon>
        <taxon>Actinomycetota</taxon>
        <taxon>Actinomycetes</taxon>
        <taxon>Kitasatosporales</taxon>
        <taxon>Streptomycetaceae</taxon>
        <taxon>Streptomyces</taxon>
    </lineage>
</organism>
<dbReference type="Proteomes" id="UP001631993">
    <property type="component" value="Unassembled WGS sequence"/>
</dbReference>
<evidence type="ECO:0008006" key="3">
    <source>
        <dbReference type="Google" id="ProtNLM"/>
    </source>
</evidence>
<dbReference type="RefSeq" id="WP_369276873.1">
    <property type="nucleotide sequence ID" value="NZ_JBJVMW010000017.1"/>
</dbReference>
<proteinExistence type="predicted"/>